<accession>G0U976</accession>
<sequence>MVRDAGVYPPLWIDSPLPLLLPISGAFTSTCPLTHPMPVKSAHFSPYLAACINHPSTLHLFHSTSHLKALFCPAKMGTEKMCHMENICGVLVFLNRCHIGAQ</sequence>
<reference evidence="1" key="1">
    <citation type="journal article" date="2012" name="Proc. Natl. Acad. Sci. U.S.A.">
        <title>Antigenic diversity is generated by distinct evolutionary mechanisms in African trypanosome species.</title>
        <authorList>
            <person name="Jackson A.P."/>
            <person name="Berry A."/>
            <person name="Aslett M."/>
            <person name="Allison H.C."/>
            <person name="Burton P."/>
            <person name="Vavrova-Anderson J."/>
            <person name="Brown R."/>
            <person name="Browne H."/>
            <person name="Corton N."/>
            <person name="Hauser H."/>
            <person name="Gamble J."/>
            <person name="Gilderthorp R."/>
            <person name="Marcello L."/>
            <person name="McQuillan J."/>
            <person name="Otto T.D."/>
            <person name="Quail M.A."/>
            <person name="Sanders M.J."/>
            <person name="van Tonder A."/>
            <person name="Ginger M.L."/>
            <person name="Field M.C."/>
            <person name="Barry J.D."/>
            <person name="Hertz-Fowler C."/>
            <person name="Berriman M."/>
        </authorList>
    </citation>
    <scope>NUCLEOTIDE SEQUENCE</scope>
    <source>
        <strain evidence="1">Y486</strain>
    </source>
</reference>
<gene>
    <name evidence="1" type="ORF">TVY486_1116440</name>
</gene>
<dbReference type="VEuPathDB" id="TriTrypDB:TvY486_1116440"/>
<dbReference type="EMBL" id="HE573027">
    <property type="protein sequence ID" value="CCC54160.1"/>
    <property type="molecule type" value="Genomic_DNA"/>
</dbReference>
<protein>
    <submittedName>
        <fullName evidence="1">Uncharacterized protein</fullName>
    </submittedName>
</protein>
<organism evidence="1">
    <name type="scientific">Trypanosoma vivax (strain Y486)</name>
    <dbReference type="NCBI Taxonomy" id="1055687"/>
    <lineage>
        <taxon>Eukaryota</taxon>
        <taxon>Discoba</taxon>
        <taxon>Euglenozoa</taxon>
        <taxon>Kinetoplastea</taxon>
        <taxon>Metakinetoplastina</taxon>
        <taxon>Trypanosomatida</taxon>
        <taxon>Trypanosomatidae</taxon>
        <taxon>Trypanosoma</taxon>
        <taxon>Duttonella</taxon>
    </lineage>
</organism>
<evidence type="ECO:0000313" key="1">
    <source>
        <dbReference type="EMBL" id="CCC54160.1"/>
    </source>
</evidence>
<dbReference type="AlphaFoldDB" id="G0U976"/>
<name>G0U976_TRYVY</name>
<proteinExistence type="predicted"/>